<feature type="compositionally biased region" description="Low complexity" evidence="3">
    <location>
        <begin position="359"/>
        <end position="382"/>
    </location>
</feature>
<feature type="domain" description="Luciferase-like" evidence="4">
    <location>
        <begin position="1"/>
        <end position="294"/>
    </location>
</feature>
<dbReference type="PANTHER" id="PTHR30137">
    <property type="entry name" value="LUCIFERASE-LIKE MONOOXYGENASE"/>
    <property type="match status" value="1"/>
</dbReference>
<evidence type="ECO:0000256" key="2">
    <source>
        <dbReference type="ARBA" id="ARBA00023033"/>
    </source>
</evidence>
<gene>
    <name evidence="5" type="ORF">HFV08_24785</name>
</gene>
<dbReference type="NCBIfam" id="TIGR04036">
    <property type="entry name" value="LLM_CE1758_fam"/>
    <property type="match status" value="1"/>
</dbReference>
<dbReference type="InterPro" id="IPR023934">
    <property type="entry name" value="LLM_FMN-dep_put"/>
</dbReference>
<organism evidence="5 6">
    <name type="scientific">Streptomyces physcomitrii</name>
    <dbReference type="NCBI Taxonomy" id="2724184"/>
    <lineage>
        <taxon>Bacteria</taxon>
        <taxon>Bacillati</taxon>
        <taxon>Actinomycetota</taxon>
        <taxon>Actinomycetes</taxon>
        <taxon>Kitasatosporales</taxon>
        <taxon>Streptomycetaceae</taxon>
        <taxon>Streptomyces</taxon>
    </lineage>
</organism>
<reference evidence="5 6" key="1">
    <citation type="submission" date="2020-04" db="EMBL/GenBank/DDBJ databases">
        <title>Phylogenetic Diversity and Antibacterial Activity against Ralstonia solanacearum of Endophytic Actinomycete Isolated from Moss.</title>
        <authorList>
            <person name="Zhuang X."/>
        </authorList>
    </citation>
    <scope>NUCLEOTIDE SEQUENCE [LARGE SCALE GENOMIC DNA]</scope>
    <source>
        <strain evidence="5 6">LD120</strain>
    </source>
</reference>
<evidence type="ECO:0000256" key="3">
    <source>
        <dbReference type="SAM" id="MobiDB-lite"/>
    </source>
</evidence>
<dbReference type="Pfam" id="PF00296">
    <property type="entry name" value="Bac_luciferase"/>
    <property type="match status" value="1"/>
</dbReference>
<keyword evidence="1" id="KW-0560">Oxidoreductase</keyword>
<dbReference type="InterPro" id="IPR036661">
    <property type="entry name" value="Luciferase-like_sf"/>
</dbReference>
<keyword evidence="2" id="KW-0503">Monooxygenase</keyword>
<dbReference type="PANTHER" id="PTHR30137:SF8">
    <property type="entry name" value="BLR5498 PROTEIN"/>
    <property type="match status" value="1"/>
</dbReference>
<sequence>MQFGIFSVGDVTPDPVTGRTPSEHERIKSMVTIAQKAEEAGLDVFATGEHHNPPFVPSSPTTMLGWIAARTENLILSTSTTLITTNDPVKIAEDFAMLQHLAEGRVDVMMGRGNTGPVYPWFGKDIRDGIHLAVENYALLHRLWREDVVTWEGRFRTPLQSFTATPRPLDGVPPFVWHGSIRSPEIAEQAAYYGDGFFHNNIFWPKEHTAQMVRLYRERWAHYGHGTPEQAVVGLGGQVFMRRNSQEAVREFRPYFDRAPVYGGGPSLEEFSAQTPLTVGSPEQVVEKTLSFRDYAGDYQRQLFLVDHAGLPLKTVLEQIDMLGEEVVPVLRKEFAKDRPAGVPEAPTHASLLRERAARAAGEPELSVSGQASGSARASANGNVESEVENT</sequence>
<keyword evidence="6" id="KW-1185">Reference proteome</keyword>
<accession>A0ABX1H7S6</accession>
<dbReference type="Gene3D" id="3.20.20.30">
    <property type="entry name" value="Luciferase-like domain"/>
    <property type="match status" value="1"/>
</dbReference>
<dbReference type="EMBL" id="JAAWWP010000018">
    <property type="protein sequence ID" value="NKI44405.1"/>
    <property type="molecule type" value="Genomic_DNA"/>
</dbReference>
<proteinExistence type="predicted"/>
<dbReference type="SUPFAM" id="SSF51679">
    <property type="entry name" value="Bacterial luciferase-like"/>
    <property type="match status" value="1"/>
</dbReference>
<name>A0ABX1H7S6_9ACTN</name>
<evidence type="ECO:0000313" key="6">
    <source>
        <dbReference type="Proteomes" id="UP000772196"/>
    </source>
</evidence>
<dbReference type="InterPro" id="IPR050766">
    <property type="entry name" value="Bact_Lucif_Oxidored"/>
</dbReference>
<dbReference type="InterPro" id="IPR011251">
    <property type="entry name" value="Luciferase-like_dom"/>
</dbReference>
<evidence type="ECO:0000259" key="4">
    <source>
        <dbReference type="Pfam" id="PF00296"/>
    </source>
</evidence>
<protein>
    <submittedName>
        <fullName evidence="5">LLM class flavin-dependent oxidoreductase</fullName>
    </submittedName>
</protein>
<dbReference type="Proteomes" id="UP000772196">
    <property type="component" value="Unassembled WGS sequence"/>
</dbReference>
<evidence type="ECO:0000256" key="1">
    <source>
        <dbReference type="ARBA" id="ARBA00023002"/>
    </source>
</evidence>
<comment type="caution">
    <text evidence="5">The sequence shown here is derived from an EMBL/GenBank/DDBJ whole genome shotgun (WGS) entry which is preliminary data.</text>
</comment>
<evidence type="ECO:0000313" key="5">
    <source>
        <dbReference type="EMBL" id="NKI44405.1"/>
    </source>
</evidence>
<dbReference type="RefSeq" id="WP_168542601.1">
    <property type="nucleotide sequence ID" value="NZ_JAAWWP010000018.1"/>
</dbReference>
<feature type="region of interest" description="Disordered" evidence="3">
    <location>
        <begin position="339"/>
        <end position="391"/>
    </location>
</feature>